<organism evidence="2 3">
    <name type="scientific">Oculimacula yallundae</name>
    <dbReference type="NCBI Taxonomy" id="86028"/>
    <lineage>
        <taxon>Eukaryota</taxon>
        <taxon>Fungi</taxon>
        <taxon>Dikarya</taxon>
        <taxon>Ascomycota</taxon>
        <taxon>Pezizomycotina</taxon>
        <taxon>Leotiomycetes</taxon>
        <taxon>Helotiales</taxon>
        <taxon>Ploettnerulaceae</taxon>
        <taxon>Oculimacula</taxon>
    </lineage>
</organism>
<comment type="caution">
    <text evidence="2">The sequence shown here is derived from an EMBL/GenBank/DDBJ whole genome shotgun (WGS) entry which is preliminary data.</text>
</comment>
<feature type="transmembrane region" description="Helical" evidence="1">
    <location>
        <begin position="124"/>
        <end position="148"/>
    </location>
</feature>
<feature type="transmembrane region" description="Helical" evidence="1">
    <location>
        <begin position="51"/>
        <end position="71"/>
    </location>
</feature>
<accession>A0ABR4C7L6</accession>
<evidence type="ECO:0000313" key="3">
    <source>
        <dbReference type="Proteomes" id="UP001595075"/>
    </source>
</evidence>
<name>A0ABR4C7L6_9HELO</name>
<evidence type="ECO:0000256" key="1">
    <source>
        <dbReference type="SAM" id="Phobius"/>
    </source>
</evidence>
<dbReference type="Proteomes" id="UP001595075">
    <property type="component" value="Unassembled WGS sequence"/>
</dbReference>
<dbReference type="EMBL" id="JAZHXI010000012">
    <property type="protein sequence ID" value="KAL2065710.1"/>
    <property type="molecule type" value="Genomic_DNA"/>
</dbReference>
<protein>
    <submittedName>
        <fullName evidence="2">Uncharacterized protein</fullName>
    </submittedName>
</protein>
<feature type="transmembrane region" description="Helical" evidence="1">
    <location>
        <begin position="92"/>
        <end position="112"/>
    </location>
</feature>
<sequence>MPRSGLAGQIASINSRLPIILWIVQFITISSYLYTITFLVASMAVKGDLGVLGPSYLTVLVFIVLMFILLGNEAVYIMRQTLSPNLYLNSQIVKISLFVMTLFSIEVIGLAWRKRDINNSHAMLNGIIGFTVLASIPFDLNLLVAWILQRTPRCGIAIVVTPVDEEYGEQRPLLGHQANTT</sequence>
<keyword evidence="1" id="KW-0472">Membrane</keyword>
<keyword evidence="1" id="KW-1133">Transmembrane helix</keyword>
<gene>
    <name evidence="2" type="ORF">VTL71DRAFT_3380</name>
</gene>
<reference evidence="2 3" key="1">
    <citation type="journal article" date="2024" name="Commun. Biol.">
        <title>Comparative genomic analysis of thermophilic fungi reveals convergent evolutionary adaptations and gene losses.</title>
        <authorList>
            <person name="Steindorff A.S."/>
            <person name="Aguilar-Pontes M.V."/>
            <person name="Robinson A.J."/>
            <person name="Andreopoulos B."/>
            <person name="LaButti K."/>
            <person name="Kuo A."/>
            <person name="Mondo S."/>
            <person name="Riley R."/>
            <person name="Otillar R."/>
            <person name="Haridas S."/>
            <person name="Lipzen A."/>
            <person name="Grimwood J."/>
            <person name="Schmutz J."/>
            <person name="Clum A."/>
            <person name="Reid I.D."/>
            <person name="Moisan M.C."/>
            <person name="Butler G."/>
            <person name="Nguyen T.T.M."/>
            <person name="Dewar K."/>
            <person name="Conant G."/>
            <person name="Drula E."/>
            <person name="Henrissat B."/>
            <person name="Hansel C."/>
            <person name="Singer S."/>
            <person name="Hutchinson M.I."/>
            <person name="de Vries R.P."/>
            <person name="Natvig D.O."/>
            <person name="Powell A.J."/>
            <person name="Tsang A."/>
            <person name="Grigoriev I.V."/>
        </authorList>
    </citation>
    <scope>NUCLEOTIDE SEQUENCE [LARGE SCALE GENOMIC DNA]</scope>
    <source>
        <strain evidence="2 3">CBS 494.80</strain>
    </source>
</reference>
<keyword evidence="1" id="KW-0812">Transmembrane</keyword>
<proteinExistence type="predicted"/>
<feature type="transmembrane region" description="Helical" evidence="1">
    <location>
        <begin position="20"/>
        <end position="45"/>
    </location>
</feature>
<evidence type="ECO:0000313" key="2">
    <source>
        <dbReference type="EMBL" id="KAL2065710.1"/>
    </source>
</evidence>
<keyword evidence="3" id="KW-1185">Reference proteome</keyword>